<dbReference type="EMBL" id="CP063310">
    <property type="protein sequence ID" value="QOS67188.1"/>
    <property type="molecule type" value="Genomic_DNA"/>
</dbReference>
<accession>A0A6L7IXZ7</accession>
<dbReference type="Proteomes" id="UP000478463">
    <property type="component" value="Chromosome"/>
</dbReference>
<protein>
    <submittedName>
        <fullName evidence="1">Uncharacterized protein</fullName>
    </submittedName>
</protein>
<dbReference type="RefSeq" id="WP_160943683.1">
    <property type="nucleotide sequence ID" value="NZ_CP063310.1"/>
</dbReference>
<evidence type="ECO:0000313" key="2">
    <source>
        <dbReference type="Proteomes" id="UP000478463"/>
    </source>
</evidence>
<name>A0A6L7IXZ7_9ACTN</name>
<proteinExistence type="predicted"/>
<sequence length="64" mass="7246">MAINKHYPWLLDSWSGKMYDTISVSSNEAYAYLRHSVGDRPLENLNDETQQSLSYGGDVHSIAL</sequence>
<reference evidence="1 2" key="1">
    <citation type="submission" date="2020-10" db="EMBL/GenBank/DDBJ databases">
        <title>Eggerthella sp. nov., isolated from human feces.</title>
        <authorList>
            <person name="Yajun G."/>
        </authorList>
    </citation>
    <scope>NUCLEOTIDE SEQUENCE [LARGE SCALE GENOMIC DNA]</scope>
    <source>
        <strain evidence="1 2">HF-1101</strain>
    </source>
</reference>
<dbReference type="AlphaFoldDB" id="A0A6L7IXZ7"/>
<dbReference type="KEGG" id="egd:GS424_011675"/>
<evidence type="ECO:0000313" key="1">
    <source>
        <dbReference type="EMBL" id="QOS67188.1"/>
    </source>
</evidence>
<gene>
    <name evidence="1" type="ORF">GS424_011675</name>
</gene>
<organism evidence="1 2">
    <name type="scientific">Eggerthella guodeyinii</name>
    <dbReference type="NCBI Taxonomy" id="2690837"/>
    <lineage>
        <taxon>Bacteria</taxon>
        <taxon>Bacillati</taxon>
        <taxon>Actinomycetota</taxon>
        <taxon>Coriobacteriia</taxon>
        <taxon>Eggerthellales</taxon>
        <taxon>Eggerthellaceae</taxon>
        <taxon>Eggerthella</taxon>
    </lineage>
</organism>